<evidence type="ECO:0000313" key="3">
    <source>
        <dbReference type="Proteomes" id="UP000694255"/>
    </source>
</evidence>
<feature type="compositionally biased region" description="Low complexity" evidence="1">
    <location>
        <begin position="112"/>
        <end position="126"/>
    </location>
</feature>
<name>A0A8J5QG14_9ASCO</name>
<sequence>MNKEEGNMAVGYTKKDKELLIRHLRNQQQQILKQMDDKMNKRALQTQQKILRRLNGVSVTLWNVKIKDSFNVERNHKLTTKNLIKDIQQMKSNALKQAKINTSDNNNTMTGHRNSNSNSSYHSRRI</sequence>
<dbReference type="AlphaFoldDB" id="A0A8J5QG14"/>
<evidence type="ECO:0000313" key="2">
    <source>
        <dbReference type="EMBL" id="KAG7661359.1"/>
    </source>
</evidence>
<dbReference type="OrthoDB" id="4010849at2759"/>
<feature type="compositionally biased region" description="Polar residues" evidence="1">
    <location>
        <begin position="100"/>
        <end position="111"/>
    </location>
</feature>
<dbReference type="Proteomes" id="UP000694255">
    <property type="component" value="Unassembled WGS sequence"/>
</dbReference>
<dbReference type="GeneID" id="73471951"/>
<proteinExistence type="predicted"/>
<organism evidence="2 3">
    <name type="scientific">[Candida] subhashii</name>
    <dbReference type="NCBI Taxonomy" id="561895"/>
    <lineage>
        <taxon>Eukaryota</taxon>
        <taxon>Fungi</taxon>
        <taxon>Dikarya</taxon>
        <taxon>Ascomycota</taxon>
        <taxon>Saccharomycotina</taxon>
        <taxon>Pichiomycetes</taxon>
        <taxon>Debaryomycetaceae</taxon>
        <taxon>Spathaspora</taxon>
    </lineage>
</organism>
<comment type="caution">
    <text evidence="2">The sequence shown here is derived from an EMBL/GenBank/DDBJ whole genome shotgun (WGS) entry which is preliminary data.</text>
</comment>
<feature type="region of interest" description="Disordered" evidence="1">
    <location>
        <begin position="100"/>
        <end position="126"/>
    </location>
</feature>
<gene>
    <name evidence="2" type="ORF">J8A68_005151</name>
</gene>
<dbReference type="RefSeq" id="XP_049261592.1">
    <property type="nucleotide sequence ID" value="XM_049409185.1"/>
</dbReference>
<accession>A0A8J5QG14</accession>
<reference evidence="2 3" key="1">
    <citation type="journal article" date="2021" name="DNA Res.">
        <title>Genome analysis of Candida subhashii reveals its hybrid nature and dual mitochondrial genome conformations.</title>
        <authorList>
            <person name="Mixao V."/>
            <person name="Hegedusova E."/>
            <person name="Saus E."/>
            <person name="Pryszcz L.P."/>
            <person name="Cillingova A."/>
            <person name="Nosek J."/>
            <person name="Gabaldon T."/>
        </authorList>
    </citation>
    <scope>NUCLEOTIDE SEQUENCE [LARGE SCALE GENOMIC DNA]</scope>
    <source>
        <strain evidence="2 3">CBS 10753</strain>
    </source>
</reference>
<evidence type="ECO:0000256" key="1">
    <source>
        <dbReference type="SAM" id="MobiDB-lite"/>
    </source>
</evidence>
<dbReference type="EMBL" id="JAGSYN010000221">
    <property type="protein sequence ID" value="KAG7661359.1"/>
    <property type="molecule type" value="Genomic_DNA"/>
</dbReference>
<protein>
    <submittedName>
        <fullName evidence="2">Uncharacterized protein</fullName>
    </submittedName>
</protein>
<keyword evidence="3" id="KW-1185">Reference proteome</keyword>